<dbReference type="InterPro" id="IPR026444">
    <property type="entry name" value="Secre_tail"/>
</dbReference>
<protein>
    <submittedName>
        <fullName evidence="3">DUF4955 domain-containing protein</fullName>
    </submittedName>
</protein>
<dbReference type="InterPro" id="IPR024535">
    <property type="entry name" value="RHGA/B-epi-like_pectate_lyase"/>
</dbReference>
<dbReference type="Gene3D" id="2.60.120.260">
    <property type="entry name" value="Galactose-binding domain-like"/>
    <property type="match status" value="1"/>
</dbReference>
<dbReference type="Pfam" id="PF16315">
    <property type="entry name" value="DUF4955"/>
    <property type="match status" value="1"/>
</dbReference>
<dbReference type="EMBL" id="JAAVJS010000002">
    <property type="protein sequence ID" value="NJX14292.1"/>
    <property type="molecule type" value="Genomic_DNA"/>
</dbReference>
<dbReference type="InterPro" id="IPR008979">
    <property type="entry name" value="Galactose-bd-like_sf"/>
</dbReference>
<dbReference type="Proteomes" id="UP000760545">
    <property type="component" value="Unassembled WGS sequence"/>
</dbReference>
<dbReference type="Gene3D" id="2.160.20.10">
    <property type="entry name" value="Single-stranded right-handed beta-helix, Pectin lyase-like"/>
    <property type="match status" value="1"/>
</dbReference>
<dbReference type="SUPFAM" id="SSF51126">
    <property type="entry name" value="Pectin lyase-like"/>
    <property type="match status" value="1"/>
</dbReference>
<evidence type="ECO:0000313" key="3">
    <source>
        <dbReference type="EMBL" id="NJX14292.1"/>
    </source>
</evidence>
<dbReference type="Pfam" id="PF12708">
    <property type="entry name" value="Pect-lyase_RHGA_epim"/>
    <property type="match status" value="1"/>
</dbReference>
<gene>
    <name evidence="3" type="ORF">HC176_02170</name>
</gene>
<proteinExistence type="predicted"/>
<name>A0ABX1D8I7_9FLAO</name>
<accession>A0ABX1D8I7</accession>
<dbReference type="Pfam" id="PF00754">
    <property type="entry name" value="F5_F8_type_C"/>
    <property type="match status" value="1"/>
</dbReference>
<dbReference type="InterPro" id="IPR011050">
    <property type="entry name" value="Pectin_lyase_fold/virulence"/>
</dbReference>
<sequence length="876" mass="97032">MKKCLGVFILLGVFVNAQNTEAPSWVDFAEKKLNGNLSEATLNDFSYTGYHFSEKELPDVSGWNTISVTDYGAIPDDTGYDDAGIQAAIDAAEASNQPTVVFFPAGRYIVSSETTKTQPITISGSNIVLKGAGKGTGGTEIYADKFNENKFGSGAAHYRFMFIPSNTESSDITQVTSEIKKGDFEIQVASTANLVVGQYVDLYQRTTANLEANMMGLTPNVNWGAIKNNGIRPYEKHLITKISGNKVTFKNPVQLNMPVSSTTVLRTYNTITEVGVEDILFTSGWKDYPENFVHHANEIIDYAWQSVYFGNVVNGWIRDCDFKDWNECLFIERSLGFTAKDIHIYGKRGHTSYYSKYSYGVLFENCLDTCSEGLTDGRKGMLHGPGMRWSTTSTVFLNCEMQKDQSTDCHGYHPYSNLLDNIQGGKLLGNGGAENAYPNSGPYLTFWNFKHDANFTTRLYDFWFVSNTTERRTHTFANPIFVGFQTKPGDNIMFKNEGLDELRGQQVYPNSLFDAQLQLRLYGGYMSASSSKDNFEAKLANDGDGNTFWESEIAGSGQWLMLDLGTNKTISEISIKEPASKIKDWRLEYWEASGWKELVAGTEIGAEKKISAAISARKIRFNVLNMLPGQELSAAAISEFKLTTSTQLASNNFTIEVTGETCKDKGNGKVFISAAATHNYKASIDGLDYEFTDSKTIENLAPGTYDLCIDLVGDSHKQCYEITIDGGASLSGKIKIEKKSAQISVQSGAGPYTVFKNGKQLLETIQSDFSVQVEHGDKLQVKGKDACQGELSKNINLLEEVKAYPNPSSGEFELYLPTSLEFVNVQVYNLQSQLVSSKDYKLSSGRLILSLLDKPNGIYFAKVNVPESVFVKLIKR</sequence>
<dbReference type="InterPro" id="IPR012334">
    <property type="entry name" value="Pectin_lyas_fold"/>
</dbReference>
<keyword evidence="4" id="KW-1185">Reference proteome</keyword>
<reference evidence="3 4" key="1">
    <citation type="submission" date="2020-03" db="EMBL/GenBank/DDBJ databases">
        <title>Tamlana sp. nov, isolated from XXX.</title>
        <authorList>
            <person name="Cao W.R."/>
        </authorList>
    </citation>
    <scope>NUCLEOTIDE SEQUENCE [LARGE SCALE GENOMIC DNA]</scope>
    <source>
        <strain evidence="3 4">HST1-43</strain>
    </source>
</reference>
<dbReference type="NCBIfam" id="TIGR04183">
    <property type="entry name" value="Por_Secre_tail"/>
    <property type="match status" value="1"/>
</dbReference>
<evidence type="ECO:0000259" key="2">
    <source>
        <dbReference type="PROSITE" id="PS50022"/>
    </source>
</evidence>
<dbReference type="PROSITE" id="PS50022">
    <property type="entry name" value="FA58C_3"/>
    <property type="match status" value="1"/>
</dbReference>
<organism evidence="3 4">
    <name type="scientific">Tamlana crocina</name>
    <dbReference type="NCBI Taxonomy" id="393006"/>
    <lineage>
        <taxon>Bacteria</taxon>
        <taxon>Pseudomonadati</taxon>
        <taxon>Bacteroidota</taxon>
        <taxon>Flavobacteriia</taxon>
        <taxon>Flavobacteriales</taxon>
        <taxon>Flavobacteriaceae</taxon>
        <taxon>Tamlana</taxon>
    </lineage>
</organism>
<evidence type="ECO:0000313" key="4">
    <source>
        <dbReference type="Proteomes" id="UP000760545"/>
    </source>
</evidence>
<dbReference type="Pfam" id="PF18962">
    <property type="entry name" value="Por_Secre_tail"/>
    <property type="match status" value="1"/>
</dbReference>
<dbReference type="InterPro" id="IPR000421">
    <property type="entry name" value="FA58C"/>
</dbReference>
<dbReference type="RefSeq" id="WP_167916542.1">
    <property type="nucleotide sequence ID" value="NZ_JAAVJS010000002.1"/>
</dbReference>
<evidence type="ECO:0000256" key="1">
    <source>
        <dbReference type="ARBA" id="ARBA00022729"/>
    </source>
</evidence>
<feature type="domain" description="F5/8 type C" evidence="2">
    <location>
        <begin position="514"/>
        <end position="645"/>
    </location>
</feature>
<comment type="caution">
    <text evidence="3">The sequence shown here is derived from an EMBL/GenBank/DDBJ whole genome shotgun (WGS) entry which is preliminary data.</text>
</comment>
<dbReference type="SUPFAM" id="SSF49785">
    <property type="entry name" value="Galactose-binding domain-like"/>
    <property type="match status" value="1"/>
</dbReference>
<keyword evidence="1" id="KW-0732">Signal</keyword>
<dbReference type="InterPro" id="IPR032532">
    <property type="entry name" value="DUF4955"/>
</dbReference>